<dbReference type="SUPFAM" id="SSF48726">
    <property type="entry name" value="Immunoglobulin"/>
    <property type="match status" value="1"/>
</dbReference>
<dbReference type="InterPro" id="IPR007110">
    <property type="entry name" value="Ig-like_dom"/>
</dbReference>
<gene>
    <name evidence="3" type="ORF">ODALV1_LOCUS12513</name>
</gene>
<dbReference type="PANTHER" id="PTHR15360">
    <property type="entry name" value="PLATELET-DERIVED GROWTH FACTOR RECEPTOR LIKE"/>
    <property type="match status" value="1"/>
</dbReference>
<protein>
    <recommendedName>
        <fullName evidence="2">Ig-like domain-containing protein</fullName>
    </recommendedName>
</protein>
<dbReference type="Pfam" id="PF07679">
    <property type="entry name" value="I-set"/>
    <property type="match status" value="1"/>
</dbReference>
<feature type="domain" description="Ig-like" evidence="2">
    <location>
        <begin position="489"/>
        <end position="579"/>
    </location>
</feature>
<feature type="transmembrane region" description="Helical" evidence="1">
    <location>
        <begin position="591"/>
        <end position="611"/>
    </location>
</feature>
<keyword evidence="4" id="KW-1185">Reference proteome</keyword>
<dbReference type="Proteomes" id="UP001642540">
    <property type="component" value="Unassembled WGS sequence"/>
</dbReference>
<dbReference type="InterPro" id="IPR013783">
    <property type="entry name" value="Ig-like_fold"/>
</dbReference>
<dbReference type="InterPro" id="IPR042495">
    <property type="entry name" value="PDGFRL"/>
</dbReference>
<keyword evidence="1" id="KW-0812">Transmembrane</keyword>
<dbReference type="CDD" id="cd00096">
    <property type="entry name" value="Ig"/>
    <property type="match status" value="1"/>
</dbReference>
<dbReference type="PANTHER" id="PTHR15360:SF4">
    <property type="entry name" value="PROTEIN KINASE DOMAIN-CONTAINING PROTEIN"/>
    <property type="match status" value="1"/>
</dbReference>
<sequence length="672" mass="76911">MDSRNSEMVLRKFLLGFTVIVLIIHVEGWRPRQFPKIGVSEFAMQDEEDHHVWETDMEKMPEGALTITDNGKTYIVTAPVLAITIECNASYPLQWNFLHAEDASENIYSVRIRMFRYAKDVYNPLTNSYSSQLQLYGDTNAITGEYTCSSTEYDDVHKTIYIFWQGESPTSLIPQDKTEDVCRKPDDTAVLPCRVSDPDERPKLYYEVKCNDKYKLMDNPYIKYDPKVGFTIDLSQFNGAYGRYRCSMSDDDGYPAYFNLRNETCQPRGFNETIIGRASIRYNKKAQKIICCSNTSKPPSIQGIFCYDPISCKMKEFRLYKNGNNGTPFKNGSCSYEKIYERDSGMVRCKGDGIDVVRPFYTDLQSNKNESFNLYFDWNNLHPEKLIALSANSRKPIYDKQNITINCETSYFYFAEGVKWAARWNNGSLNFLDTDSGLYEQQGASSTFQSIRIPINMNMTEVFCFAPVWNTTEWVNKSFKLDARESFAPKFEDESLETINLKLNQTEQVLICKASGTPLPLLRWRKNNRTVLNENNIAVKRRNGTMVLTIHRVSHDSQGQYKCIASNFAGRVEKVYEIYVIDPGQPLSASAIAFVTLLLCLVVSGMGYLLWRMQLQRKIINHLTGIVFRDVGRPNGSSTIQVNATAAVNRSHINQNGGMEFSTAQVQEPNHI</sequence>
<comment type="caution">
    <text evidence="3">The sequence shown here is derived from an EMBL/GenBank/DDBJ whole genome shotgun (WGS) entry which is preliminary data.</text>
</comment>
<dbReference type="InterPro" id="IPR036179">
    <property type="entry name" value="Ig-like_dom_sf"/>
</dbReference>
<evidence type="ECO:0000313" key="4">
    <source>
        <dbReference type="Proteomes" id="UP001642540"/>
    </source>
</evidence>
<dbReference type="InterPro" id="IPR013098">
    <property type="entry name" value="Ig_I-set"/>
</dbReference>
<dbReference type="Gene3D" id="2.60.40.10">
    <property type="entry name" value="Immunoglobulins"/>
    <property type="match status" value="2"/>
</dbReference>
<keyword evidence="1" id="KW-1133">Transmembrane helix</keyword>
<name>A0ABP1QLS1_9HEXA</name>
<evidence type="ECO:0000313" key="3">
    <source>
        <dbReference type="EMBL" id="CAL8106904.1"/>
    </source>
</evidence>
<keyword evidence="1" id="KW-0472">Membrane</keyword>
<dbReference type="PROSITE" id="PS50835">
    <property type="entry name" value="IG_LIKE"/>
    <property type="match status" value="1"/>
</dbReference>
<organism evidence="3 4">
    <name type="scientific">Orchesella dallaii</name>
    <dbReference type="NCBI Taxonomy" id="48710"/>
    <lineage>
        <taxon>Eukaryota</taxon>
        <taxon>Metazoa</taxon>
        <taxon>Ecdysozoa</taxon>
        <taxon>Arthropoda</taxon>
        <taxon>Hexapoda</taxon>
        <taxon>Collembola</taxon>
        <taxon>Entomobryomorpha</taxon>
        <taxon>Entomobryoidea</taxon>
        <taxon>Orchesellidae</taxon>
        <taxon>Orchesellinae</taxon>
        <taxon>Orchesella</taxon>
    </lineage>
</organism>
<evidence type="ECO:0000259" key="2">
    <source>
        <dbReference type="PROSITE" id="PS50835"/>
    </source>
</evidence>
<evidence type="ECO:0000256" key="1">
    <source>
        <dbReference type="SAM" id="Phobius"/>
    </source>
</evidence>
<accession>A0ABP1QLS1</accession>
<proteinExistence type="predicted"/>
<reference evidence="3 4" key="1">
    <citation type="submission" date="2024-08" db="EMBL/GenBank/DDBJ databases">
        <authorList>
            <person name="Cucini C."/>
            <person name="Frati F."/>
        </authorList>
    </citation>
    <scope>NUCLEOTIDE SEQUENCE [LARGE SCALE GENOMIC DNA]</scope>
</reference>
<dbReference type="EMBL" id="CAXLJM020000038">
    <property type="protein sequence ID" value="CAL8106904.1"/>
    <property type="molecule type" value="Genomic_DNA"/>
</dbReference>